<evidence type="ECO:0000313" key="1">
    <source>
        <dbReference type="EMBL" id="KAH6934593.1"/>
    </source>
</evidence>
<gene>
    <name evidence="1" type="ORF">HPB50_025501</name>
</gene>
<dbReference type="EMBL" id="CM023484">
    <property type="protein sequence ID" value="KAH6934593.1"/>
    <property type="molecule type" value="Genomic_DNA"/>
</dbReference>
<protein>
    <submittedName>
        <fullName evidence="1">Uncharacterized protein</fullName>
    </submittedName>
</protein>
<name>A0ACB7SLF5_HYAAI</name>
<evidence type="ECO:0000313" key="2">
    <source>
        <dbReference type="Proteomes" id="UP000821845"/>
    </source>
</evidence>
<dbReference type="Proteomes" id="UP000821845">
    <property type="component" value="Chromosome 4"/>
</dbReference>
<organism evidence="1 2">
    <name type="scientific">Hyalomma asiaticum</name>
    <name type="common">Tick</name>
    <dbReference type="NCBI Taxonomy" id="266040"/>
    <lineage>
        <taxon>Eukaryota</taxon>
        <taxon>Metazoa</taxon>
        <taxon>Ecdysozoa</taxon>
        <taxon>Arthropoda</taxon>
        <taxon>Chelicerata</taxon>
        <taxon>Arachnida</taxon>
        <taxon>Acari</taxon>
        <taxon>Parasitiformes</taxon>
        <taxon>Ixodida</taxon>
        <taxon>Ixodoidea</taxon>
        <taxon>Ixodidae</taxon>
        <taxon>Hyalomminae</taxon>
        <taxon>Hyalomma</taxon>
    </lineage>
</organism>
<proteinExistence type="predicted"/>
<comment type="caution">
    <text evidence="1">The sequence shown here is derived from an EMBL/GenBank/DDBJ whole genome shotgun (WGS) entry which is preliminary data.</text>
</comment>
<keyword evidence="2" id="KW-1185">Reference proteome</keyword>
<accession>A0ACB7SLF5</accession>
<sequence length="284" mass="30676">MANIVKSPFDDRALDCHQNFGGYILGHLRLHPNSRWINATSYVEQTFGELANQVEAVHAALRSLGVCAGARMCIIVANRLELLPLLLGAACANVGVAYDYPGYAVEVLIEWMKDIEFTVICCEASNIDVALELKARLPSIKHIIVLGEPADVPNDSESALVSWSELTKIGAEACLQSAPSVEYQANRICYMNSTSGTTGKPKMVAHCHDSLVASVQAISHPRHMGLTSEDVLLCTSTLGHVYALFDCVCKAVVQGATCAFLEKADTAAILEALQRLKAGTFLVW</sequence>
<reference evidence="1" key="1">
    <citation type="submission" date="2020-05" db="EMBL/GenBank/DDBJ databases">
        <title>Large-scale comparative analyses of tick genomes elucidate their genetic diversity and vector capacities.</title>
        <authorList>
            <person name="Jia N."/>
            <person name="Wang J."/>
            <person name="Shi W."/>
            <person name="Du L."/>
            <person name="Sun Y."/>
            <person name="Zhan W."/>
            <person name="Jiang J."/>
            <person name="Wang Q."/>
            <person name="Zhang B."/>
            <person name="Ji P."/>
            <person name="Sakyi L.B."/>
            <person name="Cui X."/>
            <person name="Yuan T."/>
            <person name="Jiang B."/>
            <person name="Yang W."/>
            <person name="Lam T.T.-Y."/>
            <person name="Chang Q."/>
            <person name="Ding S."/>
            <person name="Wang X."/>
            <person name="Zhu J."/>
            <person name="Ruan X."/>
            <person name="Zhao L."/>
            <person name="Wei J."/>
            <person name="Que T."/>
            <person name="Du C."/>
            <person name="Cheng J."/>
            <person name="Dai P."/>
            <person name="Han X."/>
            <person name="Huang E."/>
            <person name="Gao Y."/>
            <person name="Liu J."/>
            <person name="Shao H."/>
            <person name="Ye R."/>
            <person name="Li L."/>
            <person name="Wei W."/>
            <person name="Wang X."/>
            <person name="Wang C."/>
            <person name="Yang T."/>
            <person name="Huo Q."/>
            <person name="Li W."/>
            <person name="Guo W."/>
            <person name="Chen H."/>
            <person name="Zhou L."/>
            <person name="Ni X."/>
            <person name="Tian J."/>
            <person name="Zhou Y."/>
            <person name="Sheng Y."/>
            <person name="Liu T."/>
            <person name="Pan Y."/>
            <person name="Xia L."/>
            <person name="Li J."/>
            <person name="Zhao F."/>
            <person name="Cao W."/>
        </authorList>
    </citation>
    <scope>NUCLEOTIDE SEQUENCE</scope>
    <source>
        <strain evidence="1">Hyas-2018</strain>
    </source>
</reference>